<evidence type="ECO:0000256" key="2">
    <source>
        <dbReference type="ARBA" id="ARBA00006671"/>
    </source>
</evidence>
<evidence type="ECO:0000313" key="8">
    <source>
        <dbReference type="Proteomes" id="UP000268230"/>
    </source>
</evidence>
<dbReference type="GO" id="GO:0009289">
    <property type="term" value="C:pilus"/>
    <property type="evidence" value="ECO:0007669"/>
    <property type="project" value="UniProtKB-SubCell"/>
</dbReference>
<evidence type="ECO:0000256" key="3">
    <source>
        <dbReference type="ARBA" id="ARBA00022729"/>
    </source>
</evidence>
<dbReference type="InterPro" id="IPR000259">
    <property type="entry name" value="Adhesion_dom_fimbrial"/>
</dbReference>
<evidence type="ECO:0000256" key="4">
    <source>
        <dbReference type="ARBA" id="ARBA00023263"/>
    </source>
</evidence>
<dbReference type="Proteomes" id="UP000268230">
    <property type="component" value="Chromosome"/>
</dbReference>
<feature type="domain" description="Fimbrial-type adhesion" evidence="6">
    <location>
        <begin position="28"/>
        <end position="175"/>
    </location>
</feature>
<dbReference type="GO" id="GO:0043709">
    <property type="term" value="P:cell adhesion involved in single-species biofilm formation"/>
    <property type="evidence" value="ECO:0007669"/>
    <property type="project" value="TreeGrafter"/>
</dbReference>
<dbReference type="EMBL" id="CP034338">
    <property type="protein sequence ID" value="AZL69596.1"/>
    <property type="molecule type" value="Genomic_DNA"/>
</dbReference>
<gene>
    <name evidence="7" type="ORF">EJA05_18565</name>
</gene>
<dbReference type="PANTHER" id="PTHR33420">
    <property type="entry name" value="FIMBRIAL SUBUNIT ELFA-RELATED"/>
    <property type="match status" value="1"/>
</dbReference>
<name>A0A3S8UMS6_9PSED</name>
<comment type="subcellular location">
    <subcellularLocation>
        <location evidence="1">Fimbrium</location>
    </subcellularLocation>
</comment>
<keyword evidence="3 5" id="KW-0732">Signal</keyword>
<evidence type="ECO:0000313" key="7">
    <source>
        <dbReference type="EMBL" id="AZL69596.1"/>
    </source>
</evidence>
<comment type="similarity">
    <text evidence="2">Belongs to the fimbrial protein family.</text>
</comment>
<reference evidence="7 8" key="1">
    <citation type="submission" date="2018-12" db="EMBL/GenBank/DDBJ databases">
        <authorList>
            <person name="Li S."/>
            <person name="Yang R."/>
            <person name="Chen G."/>
            <person name="Zou L."/>
            <person name="Zhang C."/>
            <person name="Chen Y."/>
            <person name="Liu Z."/>
            <person name="Li Y."/>
            <person name="Yan Y."/>
            <person name="Huang M."/>
            <person name="Chen T."/>
        </authorList>
    </citation>
    <scope>NUCLEOTIDE SEQUENCE [LARGE SCALE GENOMIC DNA]</scope>
    <source>
        <strain evidence="7 8">1257</strain>
    </source>
</reference>
<dbReference type="OrthoDB" id="6494728at2"/>
<dbReference type="InterPro" id="IPR036937">
    <property type="entry name" value="Adhesion_dom_fimbrial_sf"/>
</dbReference>
<protein>
    <submittedName>
        <fullName evidence="7">Type 1 fimbrial protein</fullName>
    </submittedName>
</protein>
<sequence>MNVLRNIILGTCSGLLMAGVVQADQGLISFSGSVAGPTCVINGGDNDVQVNLPEVSTYDLRQAGQTAGERTFSLVLSQCSHVGQVSTYFEPGPTVNPEGRLTVDAGSGAATSVDVQLLNSARAPMNLAGGRGNQSSQRVDIVNGNAILNYTARYFSLGATTPGLVSTNVRYSLEYL</sequence>
<evidence type="ECO:0000256" key="1">
    <source>
        <dbReference type="ARBA" id="ARBA00004561"/>
    </source>
</evidence>
<accession>A0A3S8UMS6</accession>
<dbReference type="SUPFAM" id="SSF49401">
    <property type="entry name" value="Bacterial adhesins"/>
    <property type="match status" value="1"/>
</dbReference>
<dbReference type="KEGG" id="pory:EJA05_18565"/>
<dbReference type="InterPro" id="IPR008966">
    <property type="entry name" value="Adhesion_dom_sf"/>
</dbReference>
<dbReference type="PANTHER" id="PTHR33420:SF3">
    <property type="entry name" value="FIMBRIAL SUBUNIT ELFA"/>
    <property type="match status" value="1"/>
</dbReference>
<proteinExistence type="inferred from homology"/>
<dbReference type="Pfam" id="PF00419">
    <property type="entry name" value="Fimbrial"/>
    <property type="match status" value="1"/>
</dbReference>
<organism evidence="7 8">
    <name type="scientific">Pseudomonas entomophila</name>
    <dbReference type="NCBI Taxonomy" id="312306"/>
    <lineage>
        <taxon>Bacteria</taxon>
        <taxon>Pseudomonadati</taxon>
        <taxon>Pseudomonadota</taxon>
        <taxon>Gammaproteobacteria</taxon>
        <taxon>Pseudomonadales</taxon>
        <taxon>Pseudomonadaceae</taxon>
        <taxon>Pseudomonas</taxon>
    </lineage>
</organism>
<keyword evidence="4" id="KW-0281">Fimbrium</keyword>
<evidence type="ECO:0000259" key="6">
    <source>
        <dbReference type="Pfam" id="PF00419"/>
    </source>
</evidence>
<dbReference type="InterPro" id="IPR050263">
    <property type="entry name" value="Bact_Fimbrial_Adh_Pro"/>
</dbReference>
<dbReference type="Gene3D" id="2.60.40.1090">
    <property type="entry name" value="Fimbrial-type adhesion domain"/>
    <property type="match status" value="1"/>
</dbReference>
<dbReference type="AlphaFoldDB" id="A0A3S8UMS6"/>
<evidence type="ECO:0000256" key="5">
    <source>
        <dbReference type="SAM" id="SignalP"/>
    </source>
</evidence>
<feature type="signal peptide" evidence="5">
    <location>
        <begin position="1"/>
        <end position="23"/>
    </location>
</feature>
<feature type="chain" id="PRO_5019520918" evidence="5">
    <location>
        <begin position="24"/>
        <end position="176"/>
    </location>
</feature>